<dbReference type="AlphaFoldDB" id="A0A835N998"/>
<proteinExistence type="predicted"/>
<dbReference type="Proteomes" id="UP000657918">
    <property type="component" value="Unassembled WGS sequence"/>
</dbReference>
<dbReference type="EMBL" id="JADGMS010000001">
    <property type="protein sequence ID" value="KAF9688627.1"/>
    <property type="molecule type" value="Genomic_DNA"/>
</dbReference>
<evidence type="ECO:0000313" key="2">
    <source>
        <dbReference type="Proteomes" id="UP000657918"/>
    </source>
</evidence>
<protein>
    <submittedName>
        <fullName evidence="1">Uncharacterized protein</fullName>
    </submittedName>
</protein>
<keyword evidence="2" id="KW-1185">Reference proteome</keyword>
<organism evidence="1 2">
    <name type="scientific">Salix dunnii</name>
    <dbReference type="NCBI Taxonomy" id="1413687"/>
    <lineage>
        <taxon>Eukaryota</taxon>
        <taxon>Viridiplantae</taxon>
        <taxon>Streptophyta</taxon>
        <taxon>Embryophyta</taxon>
        <taxon>Tracheophyta</taxon>
        <taxon>Spermatophyta</taxon>
        <taxon>Magnoliopsida</taxon>
        <taxon>eudicotyledons</taxon>
        <taxon>Gunneridae</taxon>
        <taxon>Pentapetalae</taxon>
        <taxon>rosids</taxon>
        <taxon>fabids</taxon>
        <taxon>Malpighiales</taxon>
        <taxon>Salicaceae</taxon>
        <taxon>Saliceae</taxon>
        <taxon>Salix</taxon>
    </lineage>
</organism>
<sequence>MASLPSSMMNSPKQKNSSSIDAVLGVDDLITEILKWLSIPRPSLLFDFKQPPIQEYVSLDGKSLLNYDYFLNNLPARYLRKSICFSVLQWPAFTKHWKLSVNQDKFRSSFVNFANVVSWNDSVYGISPMGNDFSFLPDKDCLQTITRPPLPEN</sequence>
<name>A0A835N998_9ROSI</name>
<accession>A0A835N998</accession>
<reference evidence="1 2" key="1">
    <citation type="submission" date="2020-10" db="EMBL/GenBank/DDBJ databases">
        <title>Plant Genome Project.</title>
        <authorList>
            <person name="Zhang R.-G."/>
        </authorList>
    </citation>
    <scope>NUCLEOTIDE SEQUENCE [LARGE SCALE GENOMIC DNA]</scope>
    <source>
        <strain evidence="1">FAFU-HL-1</strain>
        <tissue evidence="1">Leaf</tissue>
    </source>
</reference>
<evidence type="ECO:0000313" key="1">
    <source>
        <dbReference type="EMBL" id="KAF9688627.1"/>
    </source>
</evidence>
<comment type="caution">
    <text evidence="1">The sequence shown here is derived from an EMBL/GenBank/DDBJ whole genome shotgun (WGS) entry which is preliminary data.</text>
</comment>
<dbReference type="OrthoDB" id="605328at2759"/>
<gene>
    <name evidence="1" type="ORF">SADUNF_Sadunf01G0008000</name>
</gene>